<comment type="caution">
    <text evidence="5">The sequence shown here is derived from an EMBL/GenBank/DDBJ whole genome shotgun (WGS) entry which is preliminary data.</text>
</comment>
<feature type="domain" description="WAPL" evidence="4">
    <location>
        <begin position="510"/>
        <end position="1037"/>
    </location>
</feature>
<accession>A0AAV6VW66</accession>
<feature type="region of interest" description="Disordered" evidence="3">
    <location>
        <begin position="160"/>
        <end position="185"/>
    </location>
</feature>
<organism evidence="5 6">
    <name type="scientific">Oedothorax gibbosus</name>
    <dbReference type="NCBI Taxonomy" id="931172"/>
    <lineage>
        <taxon>Eukaryota</taxon>
        <taxon>Metazoa</taxon>
        <taxon>Ecdysozoa</taxon>
        <taxon>Arthropoda</taxon>
        <taxon>Chelicerata</taxon>
        <taxon>Arachnida</taxon>
        <taxon>Araneae</taxon>
        <taxon>Araneomorphae</taxon>
        <taxon>Entelegynae</taxon>
        <taxon>Araneoidea</taxon>
        <taxon>Linyphiidae</taxon>
        <taxon>Erigoninae</taxon>
        <taxon>Oedothorax</taxon>
    </lineage>
</organism>
<feature type="region of interest" description="Disordered" evidence="3">
    <location>
        <begin position="459"/>
        <end position="480"/>
    </location>
</feature>
<dbReference type="InterPro" id="IPR022771">
    <property type="entry name" value="WAPL_C"/>
</dbReference>
<dbReference type="EMBL" id="JAFNEN010000022">
    <property type="protein sequence ID" value="KAG8199953.1"/>
    <property type="molecule type" value="Genomic_DNA"/>
</dbReference>
<dbReference type="InterPro" id="IPR011989">
    <property type="entry name" value="ARM-like"/>
</dbReference>
<feature type="region of interest" description="Disordered" evidence="3">
    <location>
        <begin position="365"/>
        <end position="390"/>
    </location>
</feature>
<dbReference type="Proteomes" id="UP000827092">
    <property type="component" value="Unassembled WGS sequence"/>
</dbReference>
<feature type="compositionally biased region" description="Basic and acidic residues" evidence="3">
    <location>
        <begin position="105"/>
        <end position="120"/>
    </location>
</feature>
<comment type="similarity">
    <text evidence="1">Belongs to the WAPL family.</text>
</comment>
<dbReference type="Pfam" id="PF07814">
    <property type="entry name" value="WAPL"/>
    <property type="match status" value="1"/>
</dbReference>
<dbReference type="InterPro" id="IPR012502">
    <property type="entry name" value="WAPL_dom"/>
</dbReference>
<evidence type="ECO:0000313" key="5">
    <source>
        <dbReference type="EMBL" id="KAG8199953.1"/>
    </source>
</evidence>
<name>A0AAV6VW66_9ARAC</name>
<dbReference type="PANTHER" id="PTHR22100">
    <property type="entry name" value="WINGS APART-LIKE PROTEIN HOMOLOG"/>
    <property type="match status" value="1"/>
</dbReference>
<gene>
    <name evidence="5" type="ORF">JTE90_006199</name>
</gene>
<proteinExistence type="inferred from homology"/>
<keyword evidence="6" id="KW-1185">Reference proteome</keyword>
<evidence type="ECO:0000256" key="3">
    <source>
        <dbReference type="SAM" id="MobiDB-lite"/>
    </source>
</evidence>
<dbReference type="PROSITE" id="PS51271">
    <property type="entry name" value="WAPL"/>
    <property type="match status" value="1"/>
</dbReference>
<feature type="compositionally biased region" description="Basic and acidic residues" evidence="3">
    <location>
        <begin position="365"/>
        <end position="382"/>
    </location>
</feature>
<protein>
    <recommendedName>
        <fullName evidence="4">WAPL domain-containing protein</fullName>
    </recommendedName>
</protein>
<evidence type="ECO:0000256" key="1">
    <source>
        <dbReference type="ARBA" id="ARBA00006854"/>
    </source>
</evidence>
<feature type="compositionally biased region" description="Polar residues" evidence="3">
    <location>
        <begin position="210"/>
        <end position="220"/>
    </location>
</feature>
<evidence type="ECO:0000259" key="4">
    <source>
        <dbReference type="PROSITE" id="PS51271"/>
    </source>
</evidence>
<evidence type="ECO:0000313" key="6">
    <source>
        <dbReference type="Proteomes" id="UP000827092"/>
    </source>
</evidence>
<feature type="coiled-coil region" evidence="2">
    <location>
        <begin position="952"/>
        <end position="979"/>
    </location>
</feature>
<dbReference type="InterPro" id="IPR016024">
    <property type="entry name" value="ARM-type_fold"/>
</dbReference>
<dbReference type="InterPro" id="IPR039874">
    <property type="entry name" value="WAPL"/>
</dbReference>
<evidence type="ECO:0000256" key="2">
    <source>
        <dbReference type="SAM" id="Coils"/>
    </source>
</evidence>
<dbReference type="Gene3D" id="1.25.10.10">
    <property type="entry name" value="Leucine-rich Repeat Variant"/>
    <property type="match status" value="1"/>
</dbReference>
<feature type="region of interest" description="Disordered" evidence="3">
    <location>
        <begin position="198"/>
        <end position="227"/>
    </location>
</feature>
<dbReference type="PANTHER" id="PTHR22100:SF13">
    <property type="entry name" value="WINGS APART-LIKE PROTEIN HOMOLOG"/>
    <property type="match status" value="1"/>
</dbReference>
<reference evidence="5 6" key="1">
    <citation type="journal article" date="2022" name="Nat. Ecol. Evol.">
        <title>A masculinizing supergene underlies an exaggerated male reproductive morph in a spider.</title>
        <authorList>
            <person name="Hendrickx F."/>
            <person name="De Corte Z."/>
            <person name="Sonet G."/>
            <person name="Van Belleghem S.M."/>
            <person name="Kostlbacher S."/>
            <person name="Vangestel C."/>
        </authorList>
    </citation>
    <scope>NUCLEOTIDE SEQUENCE [LARGE SCALE GENOMIC DNA]</scope>
    <source>
        <strain evidence="5">W744_W776</strain>
    </source>
</reference>
<feature type="region of interest" description="Disordered" evidence="3">
    <location>
        <begin position="98"/>
        <end position="126"/>
    </location>
</feature>
<feature type="region of interest" description="Disordered" evidence="3">
    <location>
        <begin position="409"/>
        <end position="440"/>
    </location>
</feature>
<keyword evidence="2" id="KW-0175">Coiled coil</keyword>
<sequence length="1058" mass="117935">MEKDIDINYGRVTLEVLLSITFDHFLKSYLNLCDVRILLGATMSRLGAKTYSRKQDCKTSVQFEHLLADKGNKPSTAKVSVAGVHRWGMTSFTSLRKSRLNGQKEVSEPIEPVKRPKLDPTPEYSSYTGDPFGFDADIQVPSQDSVVPKVVHTPNVVKVEAKPAPPKPNKFFKSGSRGSKNTAAKNADFDALRLSTNSNCGPKVDKELDNSNSNVHSNYKNDVPNDSYFPSNPSIVDLRYPGNSNSCASSKYSEALAETYIRQQIQPFKTADNSSVAFDALFSVDLSNKTSNYHVSHPLNTVIKPTESKSDNGISTLSHGIDNVLNSRQYNTSRNTNPFPHQSEYQDSGMYMPYVPVEKPSVYVPEKEKTSVSQVESEKVNERPAMNNLESQNSLETISLSSQACSSSQEIASSQEFSSSQSSDKVEDSSQSSKSSRPKKIFSSSLKFKAVYNHRHWHSAKKSEESTEAQPGASLADEFEEDSAKEVFREDLVSEVANTSAGDIRSYKCPKASKEYYTVVKNVKQAYQCHESGETQEFNDDIEYLLECVQECNAIGTRCLSVLNLAAKCMGPAFRIHLRAHGTMPKIFSALKDAPTDPNLALCTATLMFVLSQDRLTMDIEASTLSLMLQLLETDPEMRSPEKEIDLILKDPALCAMQDKHREKVFSLCEEMQQKGHAKHLKLDNLNTGILAMETLLSLTSRKAGEWFKEEMRTLGGLDRIADTVSSSVELLIPEEKEIATSPTEAQLDKLKKIDRCLRVLENVTHMNSENQEYVMVYKDSSLILTLLNLMKLCKSHLLEQTPVEVDMTTDEQSQKDVKEESPILSCLLDILKILSNITYRTPLNDSQFPAEEGLMDQLLVLILQVPRAVVVEKRFDLLVLSLGLMINLVEYCAENSNKFIEMNGLGSFDTVNDGYEMPAAEALIELVLARLDAARASEDQADQLLSTQEEKHAASMEKKDLETAADDLEETLMKTLQKAGKHMEHSIIAAYIVILLGCVCLKNSDFIDVLRDYVPDGKFDVLVEVLKKFKSFVSLTGSVGNRELVSIQKVIQVLEFS</sequence>
<feature type="compositionally biased region" description="Low complexity" evidence="3">
    <location>
        <begin position="409"/>
        <end position="435"/>
    </location>
</feature>
<dbReference type="SUPFAM" id="SSF48371">
    <property type="entry name" value="ARM repeat"/>
    <property type="match status" value="1"/>
</dbReference>
<dbReference type="AlphaFoldDB" id="A0AAV6VW66"/>